<comment type="subcellular location">
    <subcellularLocation>
        <location evidence="1 9 10">Cytoplasm</location>
    </subcellularLocation>
</comment>
<evidence type="ECO:0000256" key="5">
    <source>
        <dbReference type="ARBA" id="ARBA00022801"/>
    </source>
</evidence>
<evidence type="ECO:0000256" key="3">
    <source>
        <dbReference type="ARBA" id="ARBA00022670"/>
    </source>
</evidence>
<dbReference type="NCBIfam" id="TIGR00763">
    <property type="entry name" value="lon"/>
    <property type="match status" value="1"/>
</dbReference>
<keyword evidence="5 9" id="KW-0378">Hydrolase</keyword>
<comment type="induction">
    <text evidence="9">By heat shock.</text>
</comment>
<accession>A0A1M6M8B2</accession>
<dbReference type="FunFam" id="1.20.5.5270:FF:000002">
    <property type="entry name" value="Lon protease homolog"/>
    <property type="match status" value="1"/>
</dbReference>
<dbReference type="Proteomes" id="UP000184052">
    <property type="component" value="Unassembled WGS sequence"/>
</dbReference>
<dbReference type="InterPro" id="IPR015947">
    <property type="entry name" value="PUA-like_sf"/>
</dbReference>
<comment type="similarity">
    <text evidence="9 10 13 14">Belongs to the peptidase S16 family.</text>
</comment>
<dbReference type="InterPro" id="IPR004815">
    <property type="entry name" value="Lon_bac/euk-typ"/>
</dbReference>
<dbReference type="SUPFAM" id="SSF52540">
    <property type="entry name" value="P-loop containing nucleoside triphosphate hydrolases"/>
    <property type="match status" value="1"/>
</dbReference>
<evidence type="ECO:0000256" key="7">
    <source>
        <dbReference type="ARBA" id="ARBA00022840"/>
    </source>
</evidence>
<organism evidence="18 19">
    <name type="scientific">Dethiosulfatibacter aminovorans DSM 17477</name>
    <dbReference type="NCBI Taxonomy" id="1121476"/>
    <lineage>
        <taxon>Bacteria</taxon>
        <taxon>Bacillati</taxon>
        <taxon>Bacillota</taxon>
        <taxon>Tissierellia</taxon>
        <taxon>Dethiosulfatibacter</taxon>
    </lineage>
</organism>
<evidence type="ECO:0000256" key="6">
    <source>
        <dbReference type="ARBA" id="ARBA00022825"/>
    </source>
</evidence>
<evidence type="ECO:0000256" key="12">
    <source>
        <dbReference type="PIRSR" id="PIRSR001174-2"/>
    </source>
</evidence>
<dbReference type="EMBL" id="FQZL01000039">
    <property type="protein sequence ID" value="SHJ79699.1"/>
    <property type="molecule type" value="Genomic_DNA"/>
</dbReference>
<evidence type="ECO:0000256" key="8">
    <source>
        <dbReference type="ARBA" id="ARBA00023016"/>
    </source>
</evidence>
<dbReference type="Pfam" id="PF22667">
    <property type="entry name" value="Lon_lid"/>
    <property type="match status" value="1"/>
</dbReference>
<dbReference type="STRING" id="1121476.SAMN02745751_03391"/>
<dbReference type="GO" id="GO:0005737">
    <property type="term" value="C:cytoplasm"/>
    <property type="evidence" value="ECO:0007669"/>
    <property type="project" value="UniProtKB-SubCell"/>
</dbReference>
<dbReference type="Gene3D" id="1.10.8.60">
    <property type="match status" value="1"/>
</dbReference>
<dbReference type="PANTHER" id="PTHR10046">
    <property type="entry name" value="ATP DEPENDENT LON PROTEASE FAMILY MEMBER"/>
    <property type="match status" value="1"/>
</dbReference>
<evidence type="ECO:0000256" key="14">
    <source>
        <dbReference type="RuleBase" id="RU000591"/>
    </source>
</evidence>
<dbReference type="InterPro" id="IPR003593">
    <property type="entry name" value="AAA+_ATPase"/>
</dbReference>
<dbReference type="OrthoDB" id="9803599at2"/>
<evidence type="ECO:0000256" key="1">
    <source>
        <dbReference type="ARBA" id="ARBA00004496"/>
    </source>
</evidence>
<feature type="active site" evidence="9 11">
    <location>
        <position position="683"/>
    </location>
</feature>
<evidence type="ECO:0000259" key="17">
    <source>
        <dbReference type="PROSITE" id="PS51787"/>
    </source>
</evidence>
<feature type="domain" description="Lon N-terminal" evidence="17">
    <location>
        <begin position="12"/>
        <end position="208"/>
    </location>
</feature>
<dbReference type="EC" id="3.4.21.53" evidence="9 10"/>
<gene>
    <name evidence="9" type="primary">lon</name>
    <name evidence="18" type="ORF">SAMN02745751_03391</name>
</gene>
<dbReference type="SUPFAM" id="SSF88697">
    <property type="entry name" value="PUA domain-like"/>
    <property type="match status" value="1"/>
</dbReference>
<dbReference type="InterPro" id="IPR008268">
    <property type="entry name" value="Peptidase_S16_AS"/>
</dbReference>
<dbReference type="InterPro" id="IPR003959">
    <property type="entry name" value="ATPase_AAA_core"/>
</dbReference>
<dbReference type="InterPro" id="IPR054594">
    <property type="entry name" value="Lon_lid"/>
</dbReference>
<evidence type="ECO:0000256" key="13">
    <source>
        <dbReference type="PROSITE-ProRule" id="PRU01122"/>
    </source>
</evidence>
<keyword evidence="4 9" id="KW-0547">Nucleotide-binding</keyword>
<dbReference type="GO" id="GO:0004176">
    <property type="term" value="F:ATP-dependent peptidase activity"/>
    <property type="evidence" value="ECO:0007669"/>
    <property type="project" value="UniProtKB-UniRule"/>
</dbReference>
<evidence type="ECO:0000256" key="10">
    <source>
        <dbReference type="PIRNR" id="PIRNR001174"/>
    </source>
</evidence>
<evidence type="ECO:0000256" key="15">
    <source>
        <dbReference type="SAM" id="Coils"/>
    </source>
</evidence>
<dbReference type="InterPro" id="IPR020568">
    <property type="entry name" value="Ribosomal_Su5_D2-typ_SF"/>
</dbReference>
<keyword evidence="2 9" id="KW-0963">Cytoplasm</keyword>
<sequence length="779" mass="88256">MTVSYSTEVKTLPMIPLRGMHVFPNMVVHFDVGREKSINALEESMVKDSIIFLTTQKDANIDDPTEDEYYEIGVVSRVKQMLKMPGDNIRVLVEGITRGRIISLVDEEPYLKVEIEEYNYMEDDIEIEDKTDAIMRLVKESFEEYCTINTKIPDDAIMSINEINEPNRLSDMIVSYIFLKSADKQDLLEILNPYERLERLEILLRQEIKVIELEESINQRVRKQINQFQKEYYLKEQMKAIQQELGEDYDTGSEVDEYMAKIRKAKMPKEAREKAEKEAGRLMKINSSSPEAGVIRTYLDWLIELPWNKSTKDNKDIAFARNVLEEDHYGLEDVKERILEFLAVRQLNPKMKSPIICLVGPPGVGKTSIAKSIARSLGRKFIRMSLGGVRDEAEIRGHRRTYIGAIPGRIISNISKVKSNNPVFLFDEIDKLASDFRGDPASALLEVLDPEQNGTFTDHYLETAFDLSSVMFITTANTTSTIPRPLLDRMELIEISGYTDQEKLQIGKRYLLPKQLEEHGLTSDAFRMSDNTLTEIIQKYTRESGVRNLERQIGSIIRKSAVQFVEKKKKSVTVSKTNLEKYLGIPRYRYDEANKTHQVGLATGLAWTAVGGETLFIEVNLMNGEGKIQLTGQLGDVMKESAQAGLSYIRAHLDKLDIEEEFYKKKDIHIHVPEGAIPKDGPSAGITMATAVVSALTGIPVNKNVAMTGEITLRGRVLPIGGVKEKVLAAKRAGITKVLLPMDNQKDADKIPVNVKKTMEFVFVEKMEDVLENALVKGE</sequence>
<dbReference type="Pfam" id="PF00004">
    <property type="entry name" value="AAA"/>
    <property type="match status" value="1"/>
</dbReference>
<dbReference type="PROSITE" id="PS51786">
    <property type="entry name" value="LON_PROTEOLYTIC"/>
    <property type="match status" value="1"/>
</dbReference>
<dbReference type="FunFam" id="3.40.50.300:FF:000382">
    <property type="entry name" value="Lon protease homolog 2, peroxisomal"/>
    <property type="match status" value="1"/>
</dbReference>
<dbReference type="InterPro" id="IPR046336">
    <property type="entry name" value="Lon_prtase_N_sf"/>
</dbReference>
<dbReference type="InterPro" id="IPR027417">
    <property type="entry name" value="P-loop_NTPase"/>
</dbReference>
<dbReference type="SMART" id="SM00382">
    <property type="entry name" value="AAA"/>
    <property type="match status" value="1"/>
</dbReference>
<dbReference type="GO" id="GO:0005524">
    <property type="term" value="F:ATP binding"/>
    <property type="evidence" value="ECO:0007669"/>
    <property type="project" value="UniProtKB-UniRule"/>
</dbReference>
<keyword evidence="19" id="KW-1185">Reference proteome</keyword>
<evidence type="ECO:0000313" key="19">
    <source>
        <dbReference type="Proteomes" id="UP000184052"/>
    </source>
</evidence>
<keyword evidence="8 9" id="KW-0346">Stress response</keyword>
<comment type="subunit">
    <text evidence="9 10">Homohexamer. Organized in a ring with a central cavity.</text>
</comment>
<evidence type="ECO:0000256" key="4">
    <source>
        <dbReference type="ARBA" id="ARBA00022741"/>
    </source>
</evidence>
<dbReference type="Pfam" id="PF05362">
    <property type="entry name" value="Lon_C"/>
    <property type="match status" value="1"/>
</dbReference>
<dbReference type="GO" id="GO:0016887">
    <property type="term" value="F:ATP hydrolysis activity"/>
    <property type="evidence" value="ECO:0007669"/>
    <property type="project" value="UniProtKB-UniRule"/>
</dbReference>
<proteinExistence type="evidence at transcript level"/>
<dbReference type="PROSITE" id="PS01046">
    <property type="entry name" value="LON_SER"/>
    <property type="match status" value="1"/>
</dbReference>
<dbReference type="Gene3D" id="3.30.230.10">
    <property type="match status" value="1"/>
</dbReference>
<feature type="active site" evidence="9 11">
    <location>
        <position position="726"/>
    </location>
</feature>
<reference evidence="18 19" key="1">
    <citation type="submission" date="2016-11" db="EMBL/GenBank/DDBJ databases">
        <authorList>
            <person name="Jaros S."/>
            <person name="Januszkiewicz K."/>
            <person name="Wedrychowicz H."/>
        </authorList>
    </citation>
    <scope>NUCLEOTIDE SEQUENCE [LARGE SCALE GENOMIC DNA]</scope>
    <source>
        <strain evidence="18 19">DSM 17477</strain>
    </source>
</reference>
<evidence type="ECO:0000313" key="18">
    <source>
        <dbReference type="EMBL" id="SHJ79699.1"/>
    </source>
</evidence>
<evidence type="ECO:0000256" key="11">
    <source>
        <dbReference type="PIRSR" id="PIRSR001174-1"/>
    </source>
</evidence>
<dbReference type="Gene3D" id="3.40.50.300">
    <property type="entry name" value="P-loop containing nucleotide triphosphate hydrolases"/>
    <property type="match status" value="1"/>
</dbReference>
<dbReference type="SUPFAM" id="SSF54211">
    <property type="entry name" value="Ribosomal protein S5 domain 2-like"/>
    <property type="match status" value="1"/>
</dbReference>
<comment type="catalytic activity">
    <reaction evidence="9 10 13">
        <text>Hydrolysis of proteins in presence of ATP.</text>
        <dbReference type="EC" id="3.4.21.53"/>
    </reaction>
</comment>
<dbReference type="InterPro" id="IPR014721">
    <property type="entry name" value="Ribsml_uS5_D2-typ_fold_subgr"/>
</dbReference>
<feature type="coiled-coil region" evidence="15">
    <location>
        <begin position="194"/>
        <end position="231"/>
    </location>
</feature>
<protein>
    <recommendedName>
        <fullName evidence="9 10">Lon protease</fullName>
        <ecNumber evidence="9 10">3.4.21.53</ecNumber>
    </recommendedName>
    <alternativeName>
        <fullName evidence="9">ATP-dependent protease La</fullName>
    </alternativeName>
</protein>
<dbReference type="PRINTS" id="PR00830">
    <property type="entry name" value="ENDOLAPTASE"/>
</dbReference>
<dbReference type="Gene3D" id="1.20.58.1480">
    <property type="match status" value="1"/>
</dbReference>
<dbReference type="NCBIfam" id="NF008053">
    <property type="entry name" value="PRK10787.1"/>
    <property type="match status" value="1"/>
</dbReference>
<evidence type="ECO:0000259" key="16">
    <source>
        <dbReference type="PROSITE" id="PS51786"/>
    </source>
</evidence>
<evidence type="ECO:0000256" key="2">
    <source>
        <dbReference type="ARBA" id="ARBA00022490"/>
    </source>
</evidence>
<dbReference type="GO" id="GO:0034605">
    <property type="term" value="P:cellular response to heat"/>
    <property type="evidence" value="ECO:0007669"/>
    <property type="project" value="UniProtKB-UniRule"/>
</dbReference>
<dbReference type="CDD" id="cd19500">
    <property type="entry name" value="RecA-like_Lon"/>
    <property type="match status" value="1"/>
</dbReference>
<dbReference type="GO" id="GO:0004252">
    <property type="term" value="F:serine-type endopeptidase activity"/>
    <property type="evidence" value="ECO:0007669"/>
    <property type="project" value="UniProtKB-UniRule"/>
</dbReference>
<dbReference type="InterPro" id="IPR003111">
    <property type="entry name" value="Lon_prtase_N"/>
</dbReference>
<keyword evidence="15" id="KW-0175">Coiled coil</keyword>
<dbReference type="AlphaFoldDB" id="A0A1M6M8B2"/>
<keyword evidence="3 9" id="KW-0645">Protease</keyword>
<dbReference type="Gene3D" id="2.30.130.40">
    <property type="entry name" value="LON domain-like"/>
    <property type="match status" value="1"/>
</dbReference>
<feature type="binding site" evidence="9 12">
    <location>
        <begin position="360"/>
        <end position="367"/>
    </location>
    <ligand>
        <name>ATP</name>
        <dbReference type="ChEBI" id="CHEBI:30616"/>
    </ligand>
</feature>
<dbReference type="HAMAP" id="MF_01973">
    <property type="entry name" value="lon_bact"/>
    <property type="match status" value="1"/>
</dbReference>
<dbReference type="InterPro" id="IPR027065">
    <property type="entry name" value="Lon_Prtase"/>
</dbReference>
<dbReference type="PROSITE" id="PS51787">
    <property type="entry name" value="LON_N"/>
    <property type="match status" value="1"/>
</dbReference>
<dbReference type="Pfam" id="PF02190">
    <property type="entry name" value="LON_substr_bdg"/>
    <property type="match status" value="1"/>
</dbReference>
<dbReference type="GO" id="GO:0006515">
    <property type="term" value="P:protein quality control for misfolded or incompletely synthesized proteins"/>
    <property type="evidence" value="ECO:0007669"/>
    <property type="project" value="UniProtKB-UniRule"/>
</dbReference>
<name>A0A1M6M8B2_9FIRM</name>
<dbReference type="PIRSF" id="PIRSF001174">
    <property type="entry name" value="Lon_proteas"/>
    <property type="match status" value="1"/>
</dbReference>
<comment type="function">
    <text evidence="9">ATP-dependent serine protease that mediates the selective degradation of mutant and abnormal proteins as well as certain short-lived regulatory proteins. Required for cellular homeostasis and for survival from DNA damage and developmental changes induced by stress. Degrades polypeptides processively to yield small peptide fragments that are 5 to 10 amino acids long. Binds to DNA in a double-stranded, site-specific manner.</text>
</comment>
<dbReference type="RefSeq" id="WP_073050745.1">
    <property type="nucleotide sequence ID" value="NZ_FQZL01000039.1"/>
</dbReference>
<dbReference type="GO" id="GO:0043565">
    <property type="term" value="F:sequence-specific DNA binding"/>
    <property type="evidence" value="ECO:0007669"/>
    <property type="project" value="UniProtKB-UniRule"/>
</dbReference>
<dbReference type="Gene3D" id="1.20.5.5270">
    <property type="match status" value="1"/>
</dbReference>
<dbReference type="InterPro" id="IPR027543">
    <property type="entry name" value="Lon_bac"/>
</dbReference>
<feature type="domain" description="Lon proteolytic" evidence="16">
    <location>
        <begin position="596"/>
        <end position="777"/>
    </location>
</feature>
<dbReference type="SMART" id="SM00464">
    <property type="entry name" value="LON"/>
    <property type="match status" value="1"/>
</dbReference>
<evidence type="ECO:0000256" key="9">
    <source>
        <dbReference type="HAMAP-Rule" id="MF_01973"/>
    </source>
</evidence>
<dbReference type="InterPro" id="IPR008269">
    <property type="entry name" value="Lon_proteolytic"/>
</dbReference>
<keyword evidence="7 9" id="KW-0067">ATP-binding</keyword>
<keyword evidence="6 9" id="KW-0720">Serine protease</keyword>